<protein>
    <submittedName>
        <fullName evidence="2">DUF1330 domain-containing protein</fullName>
    </submittedName>
</protein>
<evidence type="ECO:0000313" key="3">
    <source>
        <dbReference type="Proteomes" id="UP000191418"/>
    </source>
</evidence>
<reference evidence="2 3" key="1">
    <citation type="submission" date="2017-01" db="EMBL/GenBank/DDBJ databases">
        <title>Genome Sequencing of a Marine Spirillum, Oceanospirillum multiglobuliferum ATCC 33336, from Japan.</title>
        <authorList>
            <person name="Carney J.G."/>
            <person name="Trachtenberg A.M."/>
            <person name="Rheaume B.A."/>
            <person name="Linnane J.D."/>
            <person name="Pitts N.L."/>
            <person name="Mykles D.L."/>
            <person name="Maclea K.S."/>
        </authorList>
    </citation>
    <scope>NUCLEOTIDE SEQUENCE [LARGE SCALE GENOMIC DNA]</scope>
    <source>
        <strain evidence="2 3">ATCC 33336</strain>
    </source>
</reference>
<dbReference type="STRING" id="64969.SAMN02745127_02814"/>
<comment type="caution">
    <text evidence="2">The sequence shown here is derived from an EMBL/GenBank/DDBJ whole genome shotgun (WGS) entry which is preliminary data.</text>
</comment>
<feature type="domain" description="DUF1330" evidence="1">
    <location>
        <begin position="7"/>
        <end position="94"/>
    </location>
</feature>
<organism evidence="2 3">
    <name type="scientific">Oceanospirillum multiglobuliferum</name>
    <dbReference type="NCBI Taxonomy" id="64969"/>
    <lineage>
        <taxon>Bacteria</taxon>
        <taxon>Pseudomonadati</taxon>
        <taxon>Pseudomonadota</taxon>
        <taxon>Gammaproteobacteria</taxon>
        <taxon>Oceanospirillales</taxon>
        <taxon>Oceanospirillaceae</taxon>
        <taxon>Oceanospirillum</taxon>
    </lineage>
</organism>
<dbReference type="Gene3D" id="3.30.70.100">
    <property type="match status" value="1"/>
</dbReference>
<gene>
    <name evidence="2" type="ORF">BTE48_14330</name>
</gene>
<proteinExistence type="predicted"/>
<evidence type="ECO:0000259" key="1">
    <source>
        <dbReference type="Pfam" id="PF07045"/>
    </source>
</evidence>
<evidence type="ECO:0000313" key="2">
    <source>
        <dbReference type="EMBL" id="OPX54405.1"/>
    </source>
</evidence>
<keyword evidence="3" id="KW-1185">Reference proteome</keyword>
<dbReference type="Proteomes" id="UP000191418">
    <property type="component" value="Unassembled WGS sequence"/>
</dbReference>
<dbReference type="InterPro" id="IPR011008">
    <property type="entry name" value="Dimeric_a/b-barrel"/>
</dbReference>
<sequence>MLYEILVGLNVVDDIRYNDYRDAMKSILSDYEGRFGYDFIVSDVLASEGHTDINRVFTINFPSKNKMEDFFSDPKYLEVKETYFVKSVGSVTIISSYEKEA</sequence>
<dbReference type="EMBL" id="MTSM01000026">
    <property type="protein sequence ID" value="OPX54405.1"/>
    <property type="molecule type" value="Genomic_DNA"/>
</dbReference>
<dbReference type="SUPFAM" id="SSF54909">
    <property type="entry name" value="Dimeric alpha+beta barrel"/>
    <property type="match status" value="1"/>
</dbReference>
<dbReference type="InterPro" id="IPR010753">
    <property type="entry name" value="DUF1330"/>
</dbReference>
<dbReference type="Pfam" id="PF07045">
    <property type="entry name" value="DUF1330"/>
    <property type="match status" value="1"/>
</dbReference>
<dbReference type="AlphaFoldDB" id="A0A1T4S7H6"/>
<accession>A0A1T4S7H6</accession>
<dbReference type="RefSeq" id="WP_078746341.1">
    <property type="nucleotide sequence ID" value="NZ_FUXG01000025.1"/>
</dbReference>
<dbReference type="OrthoDB" id="9806380at2"/>
<name>A0A1T4S7H6_9GAMM</name>